<protein>
    <recommendedName>
        <fullName evidence="3">Ferredoxin</fullName>
    </recommendedName>
</protein>
<reference evidence="1 2" key="1">
    <citation type="submission" date="2024-07" db="EMBL/GenBank/DDBJ databases">
        <title>Active virus-host system and metabolic interactions in a Lokiarchaeon culture.</title>
        <authorList>
            <person name="Ponce Toledo R.I."/>
            <person name="Rodrigues Oliveira T."/>
            <person name="Schleper C."/>
        </authorList>
    </citation>
    <scope>NUCLEOTIDE SEQUENCE [LARGE SCALE GENOMIC DNA]</scope>
    <source>
        <strain evidence="1 2">B35</strain>
    </source>
</reference>
<comment type="caution">
    <text evidence="1">The sequence shown here is derived from an EMBL/GenBank/DDBJ whole genome shotgun (WGS) entry which is preliminary data.</text>
</comment>
<proteinExistence type="predicted"/>
<evidence type="ECO:0008006" key="3">
    <source>
        <dbReference type="Google" id="ProtNLM"/>
    </source>
</evidence>
<accession>A0ABV4JT99</accession>
<organism evidence="1 2">
    <name type="scientific">Halodesulfovibrio aestuarii</name>
    <dbReference type="NCBI Taxonomy" id="126333"/>
    <lineage>
        <taxon>Bacteria</taxon>
        <taxon>Pseudomonadati</taxon>
        <taxon>Thermodesulfobacteriota</taxon>
        <taxon>Desulfovibrionia</taxon>
        <taxon>Desulfovibrionales</taxon>
        <taxon>Desulfovibrionaceae</taxon>
        <taxon>Halodesulfovibrio</taxon>
    </lineage>
</organism>
<dbReference type="RefSeq" id="WP_371150157.1">
    <property type="nucleotide sequence ID" value="NZ_JBFSOO010000003.1"/>
</dbReference>
<sequence>MNYLKVLENELHVFCLPEWSFDSGVRVAVLQAKQEGRSIRYIEPTAEQLCAACPLDAKPCVWLPCPYVGEVA</sequence>
<evidence type="ECO:0000313" key="1">
    <source>
        <dbReference type="EMBL" id="MEZ6852990.1"/>
    </source>
</evidence>
<dbReference type="EMBL" id="JBFSOO010000003">
    <property type="protein sequence ID" value="MEZ6852990.1"/>
    <property type="molecule type" value="Genomic_DNA"/>
</dbReference>
<keyword evidence="2" id="KW-1185">Reference proteome</keyword>
<gene>
    <name evidence="1" type="ORF">AB2Z07_05480</name>
</gene>
<dbReference type="Proteomes" id="UP001568358">
    <property type="component" value="Unassembled WGS sequence"/>
</dbReference>
<evidence type="ECO:0000313" key="2">
    <source>
        <dbReference type="Proteomes" id="UP001568358"/>
    </source>
</evidence>
<name>A0ABV4JT99_9BACT</name>